<feature type="compositionally biased region" description="Basic and acidic residues" evidence="1">
    <location>
        <begin position="109"/>
        <end position="123"/>
    </location>
</feature>
<feature type="compositionally biased region" description="Acidic residues" evidence="1">
    <location>
        <begin position="47"/>
        <end position="58"/>
    </location>
</feature>
<name>A0A9R1XL13_LACSA</name>
<sequence>MSQRLLRIEADVHQLKEILLPTSSPDPQNDDDQKGGDTDDDQNGRDTDDDPKEGDTEYVELGSTDNTLVQTEPPQTMHESDPKEGDTEYVELGSTDNTLVQTEPPQTMHKSDKLVAEEPDRPTDIEKLAEDSEHDDEHDDECQILDMKFIDPTIPAKGDVSKDNEDEHDEGKMLDMKFIDPIIPVQGEDSDVASEDTQPLSRKRKAADTDLASSHTDTSLPSKKPKSIVSISNLAAEWNMSPDQVKQILDEANQAQLLKNIAQADESLIQHQLQVKGSFESQMQKFLEYQSKSKSSQPPPSNSKSRTENILDRIDRKKFQDVLK</sequence>
<feature type="compositionally biased region" description="Basic and acidic residues" evidence="1">
    <location>
        <begin position="159"/>
        <end position="178"/>
    </location>
</feature>
<accession>A0A9R1XL13</accession>
<feature type="region of interest" description="Disordered" evidence="1">
    <location>
        <begin position="288"/>
        <end position="311"/>
    </location>
</feature>
<organism evidence="2 3">
    <name type="scientific">Lactuca sativa</name>
    <name type="common">Garden lettuce</name>
    <dbReference type="NCBI Taxonomy" id="4236"/>
    <lineage>
        <taxon>Eukaryota</taxon>
        <taxon>Viridiplantae</taxon>
        <taxon>Streptophyta</taxon>
        <taxon>Embryophyta</taxon>
        <taxon>Tracheophyta</taxon>
        <taxon>Spermatophyta</taxon>
        <taxon>Magnoliopsida</taxon>
        <taxon>eudicotyledons</taxon>
        <taxon>Gunneridae</taxon>
        <taxon>Pentapetalae</taxon>
        <taxon>asterids</taxon>
        <taxon>campanulids</taxon>
        <taxon>Asterales</taxon>
        <taxon>Asteraceae</taxon>
        <taxon>Cichorioideae</taxon>
        <taxon>Cichorieae</taxon>
        <taxon>Lactucinae</taxon>
        <taxon>Lactuca</taxon>
    </lineage>
</organism>
<feature type="compositionally biased region" description="Polar residues" evidence="1">
    <location>
        <begin position="63"/>
        <end position="74"/>
    </location>
</feature>
<feature type="region of interest" description="Disordered" evidence="1">
    <location>
        <begin position="18"/>
        <end position="123"/>
    </location>
</feature>
<dbReference type="AlphaFoldDB" id="A0A9R1XL13"/>
<evidence type="ECO:0000256" key="1">
    <source>
        <dbReference type="SAM" id="MobiDB-lite"/>
    </source>
</evidence>
<protein>
    <submittedName>
        <fullName evidence="2">Uncharacterized protein</fullName>
    </submittedName>
</protein>
<dbReference type="Proteomes" id="UP000235145">
    <property type="component" value="Unassembled WGS sequence"/>
</dbReference>
<reference evidence="2 3" key="1">
    <citation type="journal article" date="2017" name="Nat. Commun.">
        <title>Genome assembly with in vitro proximity ligation data and whole-genome triplication in lettuce.</title>
        <authorList>
            <person name="Reyes-Chin-Wo S."/>
            <person name="Wang Z."/>
            <person name="Yang X."/>
            <person name="Kozik A."/>
            <person name="Arikit S."/>
            <person name="Song C."/>
            <person name="Xia L."/>
            <person name="Froenicke L."/>
            <person name="Lavelle D.O."/>
            <person name="Truco M.J."/>
            <person name="Xia R."/>
            <person name="Zhu S."/>
            <person name="Xu C."/>
            <person name="Xu H."/>
            <person name="Xu X."/>
            <person name="Cox K."/>
            <person name="Korf I."/>
            <person name="Meyers B.C."/>
            <person name="Michelmore R.W."/>
        </authorList>
    </citation>
    <scope>NUCLEOTIDE SEQUENCE [LARGE SCALE GENOMIC DNA]</scope>
    <source>
        <strain evidence="3">cv. Salinas</strain>
        <tissue evidence="2">Seedlings</tissue>
    </source>
</reference>
<feature type="compositionally biased region" description="Basic and acidic residues" evidence="1">
    <location>
        <begin position="31"/>
        <end position="46"/>
    </location>
</feature>
<gene>
    <name evidence="2" type="ORF">LSAT_V11C300142160</name>
</gene>
<dbReference type="EMBL" id="NBSK02000003">
    <property type="protein sequence ID" value="KAJ0216774.1"/>
    <property type="molecule type" value="Genomic_DNA"/>
</dbReference>
<evidence type="ECO:0000313" key="3">
    <source>
        <dbReference type="Proteomes" id="UP000235145"/>
    </source>
</evidence>
<proteinExistence type="predicted"/>
<comment type="caution">
    <text evidence="2">The sequence shown here is derived from an EMBL/GenBank/DDBJ whole genome shotgun (WGS) entry which is preliminary data.</text>
</comment>
<feature type="compositionally biased region" description="Polar residues" evidence="1">
    <location>
        <begin position="94"/>
        <end position="105"/>
    </location>
</feature>
<evidence type="ECO:0000313" key="2">
    <source>
        <dbReference type="EMBL" id="KAJ0216774.1"/>
    </source>
</evidence>
<feature type="region of interest" description="Disordered" evidence="1">
    <location>
        <begin position="151"/>
        <end position="226"/>
    </location>
</feature>
<keyword evidence="3" id="KW-1185">Reference proteome</keyword>